<sequence>MKIIALTAALVAAPFSAFSGSLDTAPDVQVVQPMPPVKAPKLAFTLRAGVSAAPAYFGAKDLEAGPDFGFSLKYLALPGGRTFGSTDPNAVNEGFGLRGSFRYIAKRSAKDDPELTGMGDVKASVELGLGLGYTQRNFEAFADVRYGAIGHHAWVGELGANAVVHPNEKLTLRAGPRVFFGDSDYANTYFAVSAAESTASGFAAHSASGGALTAGVELGATYAVNDTWGIDGALRWDKYLGDAKSSPIVQQGKDNNVTLRIGLVRRFSF</sequence>
<evidence type="ECO:0000256" key="1">
    <source>
        <dbReference type="ARBA" id="ARBA00004442"/>
    </source>
</evidence>
<feature type="signal peptide" evidence="6">
    <location>
        <begin position="1"/>
        <end position="19"/>
    </location>
</feature>
<dbReference type="KEGG" id="pseb:EOK75_10020"/>
<dbReference type="InterPro" id="IPR010583">
    <property type="entry name" value="MipA"/>
</dbReference>
<keyword evidence="8" id="KW-1185">Reference proteome</keyword>
<comment type="subcellular location">
    <subcellularLocation>
        <location evidence="1">Cell outer membrane</location>
    </subcellularLocation>
</comment>
<dbReference type="InterPro" id="IPR036709">
    <property type="entry name" value="Autotransporte_beta_dom_sf"/>
</dbReference>
<dbReference type="RefSeq" id="WP_137193834.1">
    <property type="nucleotide sequence ID" value="NZ_CP039964.1"/>
</dbReference>
<proteinExistence type="inferred from homology"/>
<organism evidence="7 8">
    <name type="scientific">Pseudorhodobacter turbinis</name>
    <dbReference type="NCBI Taxonomy" id="2500533"/>
    <lineage>
        <taxon>Bacteria</taxon>
        <taxon>Pseudomonadati</taxon>
        <taxon>Pseudomonadota</taxon>
        <taxon>Alphaproteobacteria</taxon>
        <taxon>Rhodobacterales</taxon>
        <taxon>Paracoccaceae</taxon>
        <taxon>Pseudorhodobacter</taxon>
    </lineage>
</organism>
<name>A0A4P8EGR4_9RHOB</name>
<evidence type="ECO:0000313" key="8">
    <source>
        <dbReference type="Proteomes" id="UP000298631"/>
    </source>
</evidence>
<keyword evidence="4" id="KW-0472">Membrane</keyword>
<feature type="chain" id="PRO_5020277309" evidence="6">
    <location>
        <begin position="20"/>
        <end position="269"/>
    </location>
</feature>
<dbReference type="OrthoDB" id="5462484at2"/>
<dbReference type="EMBL" id="CP039964">
    <property type="protein sequence ID" value="QCO56047.1"/>
    <property type="molecule type" value="Genomic_DNA"/>
</dbReference>
<dbReference type="SUPFAM" id="SSF103515">
    <property type="entry name" value="Autotransporter"/>
    <property type="match status" value="1"/>
</dbReference>
<dbReference type="GO" id="GO:0009279">
    <property type="term" value="C:cell outer membrane"/>
    <property type="evidence" value="ECO:0007669"/>
    <property type="project" value="UniProtKB-SubCell"/>
</dbReference>
<evidence type="ECO:0000313" key="7">
    <source>
        <dbReference type="EMBL" id="QCO56047.1"/>
    </source>
</evidence>
<dbReference type="Proteomes" id="UP000298631">
    <property type="component" value="Chromosome"/>
</dbReference>
<accession>A0A4P8EGR4</accession>
<dbReference type="PANTHER" id="PTHR38776:SF1">
    <property type="entry name" value="MLTA-INTERACTING PROTEIN-RELATED"/>
    <property type="match status" value="1"/>
</dbReference>
<dbReference type="Pfam" id="PF06629">
    <property type="entry name" value="MipA"/>
    <property type="match status" value="1"/>
</dbReference>
<evidence type="ECO:0000256" key="6">
    <source>
        <dbReference type="SAM" id="SignalP"/>
    </source>
</evidence>
<evidence type="ECO:0000256" key="2">
    <source>
        <dbReference type="ARBA" id="ARBA00005722"/>
    </source>
</evidence>
<keyword evidence="5" id="KW-0998">Cell outer membrane</keyword>
<comment type="similarity">
    <text evidence="2">Belongs to the MipA/OmpV family.</text>
</comment>
<evidence type="ECO:0000256" key="4">
    <source>
        <dbReference type="ARBA" id="ARBA00023136"/>
    </source>
</evidence>
<evidence type="ECO:0000256" key="3">
    <source>
        <dbReference type="ARBA" id="ARBA00022729"/>
    </source>
</evidence>
<dbReference type="PANTHER" id="PTHR38776">
    <property type="entry name" value="MLTA-INTERACTING PROTEIN-RELATED"/>
    <property type="match status" value="1"/>
</dbReference>
<protein>
    <submittedName>
        <fullName evidence="7">MipA/OmpV family protein</fullName>
    </submittedName>
</protein>
<keyword evidence="3 6" id="KW-0732">Signal</keyword>
<gene>
    <name evidence="7" type="ORF">EOK75_10020</name>
</gene>
<reference evidence="7 8" key="1">
    <citation type="submission" date="2019-05" db="EMBL/GenBank/DDBJ databases">
        <title>Pseudorhodobacter turbinis sp. nov., isolated from the gut of the Korean turban shell.</title>
        <authorList>
            <person name="Jeong Y.-S."/>
            <person name="Kang W.-R."/>
            <person name="Bae J.-W."/>
        </authorList>
    </citation>
    <scope>NUCLEOTIDE SEQUENCE [LARGE SCALE GENOMIC DNA]</scope>
    <source>
        <strain evidence="7 8">S12M18</strain>
    </source>
</reference>
<evidence type="ECO:0000256" key="5">
    <source>
        <dbReference type="ARBA" id="ARBA00023237"/>
    </source>
</evidence>
<dbReference type="AlphaFoldDB" id="A0A4P8EGR4"/>